<dbReference type="AlphaFoldDB" id="A0A6G1DMW7"/>
<protein>
    <submittedName>
        <fullName evidence="2">Uncharacterized protein</fullName>
    </submittedName>
</protein>
<keyword evidence="3" id="KW-1185">Reference proteome</keyword>
<name>A0A6G1DMW7_9ORYZ</name>
<proteinExistence type="predicted"/>
<sequence length="149" mass="16078">MVGSQAKGFLSVRPRSRPKTKGSIDRIAASSRGSVVVRTRWPGGGGCHLPKRAVAGEVDDVRRPRRAQAATPTPTCTGYRETQLAAYMLDTAYHEALAVRAGLACGHVHRSMDQRRRPRRVGLQVSGSDLIPSSIPCRLQAGHLPGCRT</sequence>
<gene>
    <name evidence="2" type="ORF">E2562_027593</name>
</gene>
<organism evidence="2 3">
    <name type="scientific">Oryza meyeriana var. granulata</name>
    <dbReference type="NCBI Taxonomy" id="110450"/>
    <lineage>
        <taxon>Eukaryota</taxon>
        <taxon>Viridiplantae</taxon>
        <taxon>Streptophyta</taxon>
        <taxon>Embryophyta</taxon>
        <taxon>Tracheophyta</taxon>
        <taxon>Spermatophyta</taxon>
        <taxon>Magnoliopsida</taxon>
        <taxon>Liliopsida</taxon>
        <taxon>Poales</taxon>
        <taxon>Poaceae</taxon>
        <taxon>BOP clade</taxon>
        <taxon>Oryzoideae</taxon>
        <taxon>Oryzeae</taxon>
        <taxon>Oryzinae</taxon>
        <taxon>Oryza</taxon>
        <taxon>Oryza meyeriana</taxon>
    </lineage>
</organism>
<feature type="region of interest" description="Disordered" evidence="1">
    <location>
        <begin position="1"/>
        <end position="24"/>
    </location>
</feature>
<reference evidence="2 3" key="1">
    <citation type="submission" date="2019-11" db="EMBL/GenBank/DDBJ databases">
        <title>Whole genome sequence of Oryza granulata.</title>
        <authorList>
            <person name="Li W."/>
        </authorList>
    </citation>
    <scope>NUCLEOTIDE SEQUENCE [LARGE SCALE GENOMIC DNA]</scope>
    <source>
        <strain evidence="3">cv. Menghai</strain>
        <tissue evidence="2">Leaf</tissue>
    </source>
</reference>
<comment type="caution">
    <text evidence="2">The sequence shown here is derived from an EMBL/GenBank/DDBJ whole genome shotgun (WGS) entry which is preliminary data.</text>
</comment>
<evidence type="ECO:0000256" key="1">
    <source>
        <dbReference type="SAM" id="MobiDB-lite"/>
    </source>
</evidence>
<evidence type="ECO:0000313" key="3">
    <source>
        <dbReference type="Proteomes" id="UP000479710"/>
    </source>
</evidence>
<dbReference type="EMBL" id="SPHZ02000006">
    <property type="protein sequence ID" value="KAF0914175.1"/>
    <property type="molecule type" value="Genomic_DNA"/>
</dbReference>
<accession>A0A6G1DMW7</accession>
<evidence type="ECO:0000313" key="2">
    <source>
        <dbReference type="EMBL" id="KAF0914175.1"/>
    </source>
</evidence>
<dbReference type="Proteomes" id="UP000479710">
    <property type="component" value="Unassembled WGS sequence"/>
</dbReference>